<dbReference type="AlphaFoldDB" id="T1E117"/>
<dbReference type="GO" id="GO:0003677">
    <property type="term" value="F:DNA binding"/>
    <property type="evidence" value="ECO:0007669"/>
    <property type="project" value="InterPro"/>
</dbReference>
<organism evidence="1">
    <name type="scientific">Dendrocoelum lacteum</name>
    <dbReference type="NCBI Taxonomy" id="27895"/>
    <lineage>
        <taxon>Eukaryota</taxon>
        <taxon>Metazoa</taxon>
        <taxon>Spiralia</taxon>
        <taxon>Lophotrochozoa</taxon>
        <taxon>Platyhelminthes</taxon>
        <taxon>Rhabditophora</taxon>
        <taxon>Seriata</taxon>
        <taxon>Tricladida</taxon>
        <taxon>Continenticola</taxon>
        <taxon>Planarioidea</taxon>
        <taxon>Dendrocoelidae</taxon>
        <taxon>Dendrocoelum</taxon>
    </lineage>
</organism>
<dbReference type="SUPFAM" id="SSF49417">
    <property type="entry name" value="p53-like transcription factors"/>
    <property type="match status" value="1"/>
</dbReference>
<dbReference type="InterPro" id="IPR037059">
    <property type="entry name" value="RHD_DNA_bind_dom_sf"/>
</dbReference>
<name>T1E117_9PLAT</name>
<dbReference type="Gene3D" id="1.25.40.20">
    <property type="entry name" value="Ankyrin repeat-containing domain"/>
    <property type="match status" value="1"/>
</dbReference>
<sequence length="556" mass="64365">MKYYDIEFLNFPQRGFKFRSDSSSTLKDENQKIVSIKISNVECRPCKLVIKLLLKEPEDQPHFYQLYNSAKDPVKEVEYEINETNSVVKLDFFGIKKALKKDALKYLKEIFKKRADDFYKKNASTIILQISVVDPLTRTPYNILKYEMCDKNDNIVVKAYSPGILLYDDNEFEITFLLENPEKDSESIFLELDFCQNKIIPKELPKPTSIKNVFVFSLKHITFNTKKFKARLCRKRSNDGSSDWIIFTLEDRNIEMGKRKRNKDDEGCPQYKIPRQITPAISENGISEYDFDDYFSDPASSLDSFQYVATNKQLLKNVYEKKMLSKIARVGHDFAFGLKVTKFMDNVLKKLPVVFIIQDDVGDSPLHNAILKNQEERAMQILDIVSTWYPEDLFTKNTSDHTALILAPACDASPQFVTKLLSLGFSLKDKDIDGNNALTIAIEYKNINILETLVQNASETKVFTDCVFEIKSLIRKTVVDRFFEGFKIFWESSLVNENSLQYLDASCFDLDFESTQVFEQYCLESACFTPLPELGLNDILNEENFDFDMDTLFCDV</sequence>
<dbReference type="EMBL" id="GAKU01000004">
    <property type="protein sequence ID" value="JAA92633.1"/>
    <property type="molecule type" value="mRNA"/>
</dbReference>
<reference evidence="1" key="1">
    <citation type="submission" date="2013-06" db="EMBL/GenBank/DDBJ databases">
        <title>Reactivating head regrowth in a regeneration deficient planarian species.</title>
        <authorList>
            <person name="Liu S.-Y."/>
            <person name="Brandl H."/>
            <person name="Henry I."/>
            <person name="Rink J."/>
        </authorList>
    </citation>
    <scope>NUCLEOTIDE SEQUENCE</scope>
</reference>
<dbReference type="InterPro" id="IPR036770">
    <property type="entry name" value="Ankyrin_rpt-contain_sf"/>
</dbReference>
<proteinExistence type="evidence at transcript level"/>
<dbReference type="GO" id="GO:0003700">
    <property type="term" value="F:DNA-binding transcription factor activity"/>
    <property type="evidence" value="ECO:0007669"/>
    <property type="project" value="InterPro"/>
</dbReference>
<accession>T1E117</accession>
<dbReference type="Gene3D" id="2.60.40.340">
    <property type="entry name" value="Rel homology domain (RHD), DNA-binding domain"/>
    <property type="match status" value="1"/>
</dbReference>
<protein>
    <submittedName>
        <fullName evidence="1">BCL3-1</fullName>
    </submittedName>
</protein>
<dbReference type="InterPro" id="IPR008967">
    <property type="entry name" value="p53-like_TF_DNA-bd_sf"/>
</dbReference>
<evidence type="ECO:0000313" key="1">
    <source>
        <dbReference type="EMBL" id="JAA92633.1"/>
    </source>
</evidence>
<dbReference type="SUPFAM" id="SSF48403">
    <property type="entry name" value="Ankyrin repeat"/>
    <property type="match status" value="1"/>
</dbReference>